<protein>
    <submittedName>
        <fullName evidence="1">Uncharacterized protein</fullName>
    </submittedName>
</protein>
<name>A0A8X6SRS4_TRICX</name>
<dbReference type="EMBL" id="BMAU01021308">
    <property type="protein sequence ID" value="GFY11808.1"/>
    <property type="molecule type" value="Genomic_DNA"/>
</dbReference>
<sequence length="88" mass="9503">MAAEWAGLVSSQAKPVELYSQKAMTSVKAKAGNSLSSHQVPRDWTHIGQSFPRPSKALDFLGHDGIFVNECGNNAFCSFESLGDFQLG</sequence>
<gene>
    <name evidence="1" type="ORF">TNCV_1530001</name>
</gene>
<dbReference type="AlphaFoldDB" id="A0A8X6SRS4"/>
<comment type="caution">
    <text evidence="1">The sequence shown here is derived from an EMBL/GenBank/DDBJ whole genome shotgun (WGS) entry which is preliminary data.</text>
</comment>
<keyword evidence="2" id="KW-1185">Reference proteome</keyword>
<proteinExistence type="predicted"/>
<accession>A0A8X6SRS4</accession>
<evidence type="ECO:0000313" key="2">
    <source>
        <dbReference type="Proteomes" id="UP000887159"/>
    </source>
</evidence>
<dbReference type="Proteomes" id="UP000887159">
    <property type="component" value="Unassembled WGS sequence"/>
</dbReference>
<reference evidence="1" key="1">
    <citation type="submission" date="2020-08" db="EMBL/GenBank/DDBJ databases">
        <title>Multicomponent nature underlies the extraordinary mechanical properties of spider dragline silk.</title>
        <authorList>
            <person name="Kono N."/>
            <person name="Nakamura H."/>
            <person name="Mori M."/>
            <person name="Yoshida Y."/>
            <person name="Ohtoshi R."/>
            <person name="Malay A.D."/>
            <person name="Moran D.A.P."/>
            <person name="Tomita M."/>
            <person name="Numata K."/>
            <person name="Arakawa K."/>
        </authorList>
    </citation>
    <scope>NUCLEOTIDE SEQUENCE</scope>
</reference>
<evidence type="ECO:0000313" key="1">
    <source>
        <dbReference type="EMBL" id="GFY11808.1"/>
    </source>
</evidence>
<organism evidence="1 2">
    <name type="scientific">Trichonephila clavipes</name>
    <name type="common">Golden silk orbweaver</name>
    <name type="synonym">Nephila clavipes</name>
    <dbReference type="NCBI Taxonomy" id="2585209"/>
    <lineage>
        <taxon>Eukaryota</taxon>
        <taxon>Metazoa</taxon>
        <taxon>Ecdysozoa</taxon>
        <taxon>Arthropoda</taxon>
        <taxon>Chelicerata</taxon>
        <taxon>Arachnida</taxon>
        <taxon>Araneae</taxon>
        <taxon>Araneomorphae</taxon>
        <taxon>Entelegynae</taxon>
        <taxon>Araneoidea</taxon>
        <taxon>Nephilidae</taxon>
        <taxon>Trichonephila</taxon>
    </lineage>
</organism>